<dbReference type="Pfam" id="PF04239">
    <property type="entry name" value="DUF421"/>
    <property type="match status" value="1"/>
</dbReference>
<keyword evidence="5 7" id="KW-1133">Transmembrane helix</keyword>
<dbReference type="InterPro" id="IPR007353">
    <property type="entry name" value="DUF421"/>
</dbReference>
<reference evidence="9 10" key="1">
    <citation type="submission" date="2020-06" db="EMBL/GenBank/DDBJ databases">
        <title>Dyadobacter sandarakinus sp. nov., isolated from the soil of the Arctic Yellow River Station.</title>
        <authorList>
            <person name="Zhang Y."/>
            <person name="Peng F."/>
        </authorList>
    </citation>
    <scope>NUCLEOTIDE SEQUENCE [LARGE SCALE GENOMIC DNA]</scope>
    <source>
        <strain evidence="9 10">Q3-56</strain>
    </source>
</reference>
<dbReference type="EMBL" id="CP056775">
    <property type="protein sequence ID" value="QRR00303.1"/>
    <property type="molecule type" value="Genomic_DNA"/>
</dbReference>
<comment type="similarity">
    <text evidence="2">Belongs to the UPF0702 family.</text>
</comment>
<feature type="domain" description="YetF C-terminal" evidence="8">
    <location>
        <begin position="102"/>
        <end position="171"/>
    </location>
</feature>
<dbReference type="PANTHER" id="PTHR34582:SF6">
    <property type="entry name" value="UPF0702 TRANSMEMBRANE PROTEIN YCAP"/>
    <property type="match status" value="1"/>
</dbReference>
<dbReference type="Proteomes" id="UP000612680">
    <property type="component" value="Chromosome"/>
</dbReference>
<keyword evidence="3" id="KW-1003">Cell membrane</keyword>
<sequence length="240" mass="26755">MKKEDIKPGDWYRILFGETPVEFMLEILLRTLIIYTVLLVIVRFMGKRMGGQLTISELAVMVTLGAIVSPGMQMPQTGLLVCTVILICALIFQKGLNRLEYNSSRFEKISQGTLTVLVRNGIIQVEEMARTKVSREQLYAALRGKSIYNLGEIDRVYLEACGIFSIYSRQKPAPGLLLFPSADSTIGAYAQQKADGVCVCAYCGKVSDRAESQEVCPECGKDEWKDASISYLAETEQQEQ</sequence>
<evidence type="ECO:0000256" key="7">
    <source>
        <dbReference type="SAM" id="Phobius"/>
    </source>
</evidence>
<dbReference type="InterPro" id="IPR023090">
    <property type="entry name" value="UPF0702_alpha/beta_dom_sf"/>
</dbReference>
<evidence type="ECO:0000259" key="8">
    <source>
        <dbReference type="Pfam" id="PF04239"/>
    </source>
</evidence>
<feature type="transmembrane region" description="Helical" evidence="7">
    <location>
        <begin position="78"/>
        <end position="96"/>
    </location>
</feature>
<dbReference type="PANTHER" id="PTHR34582">
    <property type="entry name" value="UPF0702 TRANSMEMBRANE PROTEIN YCAP"/>
    <property type="match status" value="1"/>
</dbReference>
<name>A0ABX7I506_9BACT</name>
<keyword evidence="4 7" id="KW-0812">Transmembrane</keyword>
<evidence type="ECO:0000256" key="2">
    <source>
        <dbReference type="ARBA" id="ARBA00006448"/>
    </source>
</evidence>
<feature type="transmembrane region" description="Helical" evidence="7">
    <location>
        <begin position="53"/>
        <end position="72"/>
    </location>
</feature>
<protein>
    <submittedName>
        <fullName evidence="9">DUF421 domain-containing protein</fullName>
    </submittedName>
</protein>
<proteinExistence type="inferred from homology"/>
<feature type="transmembrane region" description="Helical" evidence="7">
    <location>
        <begin position="27"/>
        <end position="46"/>
    </location>
</feature>
<organism evidence="9 10">
    <name type="scientific">Dyadobacter sandarakinus</name>
    <dbReference type="NCBI Taxonomy" id="2747268"/>
    <lineage>
        <taxon>Bacteria</taxon>
        <taxon>Pseudomonadati</taxon>
        <taxon>Bacteroidota</taxon>
        <taxon>Cytophagia</taxon>
        <taxon>Cytophagales</taxon>
        <taxon>Spirosomataceae</taxon>
        <taxon>Dyadobacter</taxon>
    </lineage>
</organism>
<keyword evidence="10" id="KW-1185">Reference proteome</keyword>
<evidence type="ECO:0000313" key="10">
    <source>
        <dbReference type="Proteomes" id="UP000612680"/>
    </source>
</evidence>
<dbReference type="Gene3D" id="3.30.240.20">
    <property type="entry name" value="bsu07140 like domains"/>
    <property type="match status" value="1"/>
</dbReference>
<gene>
    <name evidence="9" type="ORF">HWI92_04975</name>
</gene>
<evidence type="ECO:0000256" key="1">
    <source>
        <dbReference type="ARBA" id="ARBA00004651"/>
    </source>
</evidence>
<evidence type="ECO:0000256" key="6">
    <source>
        <dbReference type="ARBA" id="ARBA00023136"/>
    </source>
</evidence>
<evidence type="ECO:0000256" key="5">
    <source>
        <dbReference type="ARBA" id="ARBA00022989"/>
    </source>
</evidence>
<accession>A0ABX7I506</accession>
<evidence type="ECO:0000256" key="3">
    <source>
        <dbReference type="ARBA" id="ARBA00022475"/>
    </source>
</evidence>
<keyword evidence="6 7" id="KW-0472">Membrane</keyword>
<dbReference type="RefSeq" id="WP_204661225.1">
    <property type="nucleotide sequence ID" value="NZ_CP056775.1"/>
</dbReference>
<comment type="subcellular location">
    <subcellularLocation>
        <location evidence="1">Cell membrane</location>
        <topology evidence="1">Multi-pass membrane protein</topology>
    </subcellularLocation>
</comment>
<evidence type="ECO:0000313" key="9">
    <source>
        <dbReference type="EMBL" id="QRR00303.1"/>
    </source>
</evidence>
<evidence type="ECO:0000256" key="4">
    <source>
        <dbReference type="ARBA" id="ARBA00022692"/>
    </source>
</evidence>